<gene>
    <name evidence="1" type="ORF">SAMN04244579_02684</name>
</gene>
<dbReference type="STRING" id="170623.SAMN04244579_02684"/>
<dbReference type="RefSeq" id="WP_175559779.1">
    <property type="nucleotide sequence ID" value="NZ_FNYO01000030.1"/>
</dbReference>
<evidence type="ECO:0000313" key="1">
    <source>
        <dbReference type="EMBL" id="SEI98281.1"/>
    </source>
</evidence>
<dbReference type="AlphaFoldDB" id="A0A1H6V1A5"/>
<reference evidence="1 2" key="1">
    <citation type="submission" date="2016-10" db="EMBL/GenBank/DDBJ databases">
        <authorList>
            <person name="de Groot N.N."/>
        </authorList>
    </citation>
    <scope>NUCLEOTIDE SEQUENCE [LARGE SCALE GENOMIC DNA]</scope>
    <source>
        <strain evidence="1 2">DSM 1041</strain>
    </source>
</reference>
<protein>
    <submittedName>
        <fullName evidence="1">Uncharacterized protein</fullName>
    </submittedName>
</protein>
<evidence type="ECO:0000313" key="2">
    <source>
        <dbReference type="Proteomes" id="UP000199005"/>
    </source>
</evidence>
<sequence length="49" mass="5554">MTTRSPSVALAWLRAGYSVRIVPLNDTAAAERRDYWRHIRALATLEARA</sequence>
<dbReference type="EMBL" id="FNYO01000030">
    <property type="protein sequence ID" value="SEI98281.1"/>
    <property type="molecule type" value="Genomic_DNA"/>
</dbReference>
<organism evidence="1 2">
    <name type="scientific">Azotobacter beijerinckii</name>
    <dbReference type="NCBI Taxonomy" id="170623"/>
    <lineage>
        <taxon>Bacteria</taxon>
        <taxon>Pseudomonadati</taxon>
        <taxon>Pseudomonadota</taxon>
        <taxon>Gammaproteobacteria</taxon>
        <taxon>Pseudomonadales</taxon>
        <taxon>Pseudomonadaceae</taxon>
        <taxon>Azotobacter</taxon>
    </lineage>
</organism>
<dbReference type="Proteomes" id="UP000199005">
    <property type="component" value="Unassembled WGS sequence"/>
</dbReference>
<name>A0A1H6V1A5_9GAMM</name>
<accession>A0A1H6V1A5</accession>
<proteinExistence type="predicted"/>